<evidence type="ECO:0000313" key="7">
    <source>
        <dbReference type="Proteomes" id="UP000183832"/>
    </source>
</evidence>
<keyword evidence="3" id="KW-0645">Protease</keyword>
<feature type="domain" description="Peptidase S1" evidence="5">
    <location>
        <begin position="564"/>
        <end position="809"/>
    </location>
</feature>
<keyword evidence="7" id="KW-1185">Reference proteome</keyword>
<feature type="transmembrane region" description="Helical" evidence="4">
    <location>
        <begin position="21"/>
        <end position="42"/>
    </location>
</feature>
<dbReference type="Pfam" id="PF00089">
    <property type="entry name" value="Trypsin"/>
    <property type="match status" value="3"/>
</dbReference>
<sequence length="809" mass="87176">MKRISNKTCLTSYKSSVYFKILFNMKLFITFIFIFCVCHALPSVENSPLIVGGDDAVEGAAPFMVSVQVDRQANDEYRHTCGGSILSPVWILSAAHCATENMPLVRPLRIVAGEHNFAAATGREQIRLTPNLLIHSNYTGGVAPYDIMLMEAETPLQFISGVVGRILLPAANSIPTGFVRLFGWGSISMTENAIIPDIMQTVEKDVLSLDLCIEVLNNKFPGGTPIHFTNICTGPLDSIITACSGDSGGPIVQGVGESVNYIFLYFPLPKTFSRHCAIIMKTVLIILTLSGLIFCHPTVDKGSKIVGGENAVEHEAPFMVTLQVDRFGDGNFRHTCGGSILNPNWILSAAHCITENGLELDYQIIAGQHNLNVVSGREQIRRVVDFKIHENFISGPVVGPYDVMVLRLESPLNFFTGIVESINLPLSGSIPTGDVQLFGWGSTSMTNVPSIPDILQTVRKDIIPFDLCREVVNQVFDHEPLHFTNVCTGPLDSVITACSGDSGGPIVQEGPDGSLQVIGIASWISAFPCGAINALDIEMKAFVIFSLIVVTVSGLPTVDRNTRVVGGRPALEHEAPYIISLQVDPQGNGAFRHVCGGSIIMPTWILSAAHCVTEVGFQFQYQIVAGQHDLSVSSGREQTRRVIKFEIHENFVSGPVVGPFDIMVLELESSLELVNGVVELISLPPSGRIFSGDARLFGWGSTSETTTPSFPDILQTVSKPIVAFELCREIVNAVFVHEPLHSSNLCTGPLDSVISACNGDSGGPLVQAGDDGSLDVVGIVSWGSGFPCGSPNSVTVYIERRAMGKSYGE</sequence>
<dbReference type="AlphaFoldDB" id="A0A1J1IYW9"/>
<dbReference type="CDD" id="cd00190">
    <property type="entry name" value="Tryp_SPc"/>
    <property type="match status" value="3"/>
</dbReference>
<reference evidence="6 7" key="1">
    <citation type="submission" date="2015-04" db="EMBL/GenBank/DDBJ databases">
        <authorList>
            <person name="Syromyatnikov M.Y."/>
            <person name="Popov V.N."/>
        </authorList>
    </citation>
    <scope>NUCLEOTIDE SEQUENCE [LARGE SCALE GENOMIC DNA]</scope>
</reference>
<proteinExistence type="inferred from homology"/>
<organism evidence="6 7">
    <name type="scientific">Clunio marinus</name>
    <dbReference type="NCBI Taxonomy" id="568069"/>
    <lineage>
        <taxon>Eukaryota</taxon>
        <taxon>Metazoa</taxon>
        <taxon>Ecdysozoa</taxon>
        <taxon>Arthropoda</taxon>
        <taxon>Hexapoda</taxon>
        <taxon>Insecta</taxon>
        <taxon>Pterygota</taxon>
        <taxon>Neoptera</taxon>
        <taxon>Endopterygota</taxon>
        <taxon>Diptera</taxon>
        <taxon>Nematocera</taxon>
        <taxon>Chironomoidea</taxon>
        <taxon>Chironomidae</taxon>
        <taxon>Clunio</taxon>
    </lineage>
</organism>
<feature type="domain" description="Peptidase S1" evidence="5">
    <location>
        <begin position="305"/>
        <end position="563"/>
    </location>
</feature>
<comment type="similarity">
    <text evidence="2">Belongs to the peptidase S1 family. CLIP subfamily.</text>
</comment>
<dbReference type="InterPro" id="IPR001314">
    <property type="entry name" value="Peptidase_S1A"/>
</dbReference>
<keyword evidence="3" id="KW-0720">Serine protease</keyword>
<dbReference type="Proteomes" id="UP000183832">
    <property type="component" value="Unassembled WGS sequence"/>
</dbReference>
<gene>
    <name evidence="6" type="primary">similar to Lectizyme</name>
    <name evidence="6" type="ORF">CLUMA_CG018039</name>
</gene>
<dbReference type="FunFam" id="2.40.10.10:FF:000068">
    <property type="entry name" value="transmembrane protease serine 2"/>
    <property type="match status" value="3"/>
</dbReference>
<feature type="domain" description="Peptidase S1" evidence="5">
    <location>
        <begin position="50"/>
        <end position="252"/>
    </location>
</feature>
<dbReference type="PROSITE" id="PS50240">
    <property type="entry name" value="TRYPSIN_DOM"/>
    <property type="match status" value="3"/>
</dbReference>
<evidence type="ECO:0000256" key="2">
    <source>
        <dbReference type="ARBA" id="ARBA00024195"/>
    </source>
</evidence>
<dbReference type="InterPro" id="IPR018114">
    <property type="entry name" value="TRYPSIN_HIS"/>
</dbReference>
<evidence type="ECO:0000259" key="5">
    <source>
        <dbReference type="PROSITE" id="PS50240"/>
    </source>
</evidence>
<keyword evidence="4" id="KW-0472">Membrane</keyword>
<dbReference type="InterPro" id="IPR001254">
    <property type="entry name" value="Trypsin_dom"/>
</dbReference>
<dbReference type="SUPFAM" id="SSF50494">
    <property type="entry name" value="Trypsin-like serine proteases"/>
    <property type="match status" value="3"/>
</dbReference>
<dbReference type="Gene3D" id="2.40.10.10">
    <property type="entry name" value="Trypsin-like serine proteases"/>
    <property type="match status" value="5"/>
</dbReference>
<evidence type="ECO:0000256" key="4">
    <source>
        <dbReference type="SAM" id="Phobius"/>
    </source>
</evidence>
<dbReference type="InterPro" id="IPR043504">
    <property type="entry name" value="Peptidase_S1_PA_chymotrypsin"/>
</dbReference>
<keyword evidence="1" id="KW-1015">Disulfide bond</keyword>
<dbReference type="EMBL" id="CVRI01000064">
    <property type="protein sequence ID" value="CRL05288.1"/>
    <property type="molecule type" value="Genomic_DNA"/>
</dbReference>
<keyword evidence="4" id="KW-1133">Transmembrane helix</keyword>
<dbReference type="GO" id="GO:0006508">
    <property type="term" value="P:proteolysis"/>
    <property type="evidence" value="ECO:0007669"/>
    <property type="project" value="UniProtKB-KW"/>
</dbReference>
<dbReference type="PRINTS" id="PR00722">
    <property type="entry name" value="CHYMOTRYPSIN"/>
</dbReference>
<keyword evidence="3" id="KW-0378">Hydrolase</keyword>
<evidence type="ECO:0000313" key="6">
    <source>
        <dbReference type="EMBL" id="CRL05288.1"/>
    </source>
</evidence>
<evidence type="ECO:0000256" key="3">
    <source>
        <dbReference type="RuleBase" id="RU363034"/>
    </source>
</evidence>
<dbReference type="STRING" id="568069.A0A1J1IYW9"/>
<dbReference type="PANTHER" id="PTHR24252:SF11">
    <property type="entry name" value="ATRIAL NATRIURETIC PEPTIDE-CONVERTING ENZYME ISOFORM X1"/>
    <property type="match status" value="1"/>
</dbReference>
<dbReference type="OrthoDB" id="10061449at2759"/>
<dbReference type="InterPro" id="IPR033116">
    <property type="entry name" value="TRYPSIN_SER"/>
</dbReference>
<accession>A0A1J1IYW9</accession>
<dbReference type="InterPro" id="IPR009003">
    <property type="entry name" value="Peptidase_S1_PA"/>
</dbReference>
<dbReference type="PROSITE" id="PS00134">
    <property type="entry name" value="TRYPSIN_HIS"/>
    <property type="match status" value="1"/>
</dbReference>
<name>A0A1J1IYW9_9DIPT</name>
<dbReference type="GO" id="GO:0004252">
    <property type="term" value="F:serine-type endopeptidase activity"/>
    <property type="evidence" value="ECO:0007669"/>
    <property type="project" value="InterPro"/>
</dbReference>
<keyword evidence="4" id="KW-0812">Transmembrane</keyword>
<evidence type="ECO:0000256" key="1">
    <source>
        <dbReference type="ARBA" id="ARBA00023157"/>
    </source>
</evidence>
<protein>
    <submittedName>
        <fullName evidence="6">CLUMA_CG018039, isoform A</fullName>
    </submittedName>
</protein>
<dbReference type="SMART" id="SM00020">
    <property type="entry name" value="Tryp_SPc"/>
    <property type="match status" value="3"/>
</dbReference>
<dbReference type="PROSITE" id="PS00135">
    <property type="entry name" value="TRYPSIN_SER"/>
    <property type="match status" value="1"/>
</dbReference>
<dbReference type="PANTHER" id="PTHR24252">
    <property type="entry name" value="ACROSIN-RELATED"/>
    <property type="match status" value="1"/>
</dbReference>